<evidence type="ECO:0000313" key="1">
    <source>
        <dbReference type="EMBL" id="KAF2553501.1"/>
    </source>
</evidence>
<dbReference type="Proteomes" id="UP000712281">
    <property type="component" value="Unassembled WGS sequence"/>
</dbReference>
<dbReference type="EMBL" id="QGKW02001988">
    <property type="protein sequence ID" value="KAF2553501.1"/>
    <property type="molecule type" value="Genomic_DNA"/>
</dbReference>
<evidence type="ECO:0000313" key="2">
    <source>
        <dbReference type="Proteomes" id="UP000712281"/>
    </source>
</evidence>
<comment type="caution">
    <text evidence="1">The sequence shown here is derived from an EMBL/GenBank/DDBJ whole genome shotgun (WGS) entry which is preliminary data.</text>
</comment>
<organism evidence="1 2">
    <name type="scientific">Brassica cretica</name>
    <name type="common">Mustard</name>
    <dbReference type="NCBI Taxonomy" id="69181"/>
    <lineage>
        <taxon>Eukaryota</taxon>
        <taxon>Viridiplantae</taxon>
        <taxon>Streptophyta</taxon>
        <taxon>Embryophyta</taxon>
        <taxon>Tracheophyta</taxon>
        <taxon>Spermatophyta</taxon>
        <taxon>Magnoliopsida</taxon>
        <taxon>eudicotyledons</taxon>
        <taxon>Gunneridae</taxon>
        <taxon>Pentapetalae</taxon>
        <taxon>rosids</taxon>
        <taxon>malvids</taxon>
        <taxon>Brassicales</taxon>
        <taxon>Brassicaceae</taxon>
        <taxon>Brassiceae</taxon>
        <taxon>Brassica</taxon>
    </lineage>
</organism>
<dbReference type="AlphaFoldDB" id="A0A8S9H3G7"/>
<proteinExistence type="predicted"/>
<name>A0A8S9H3G7_BRACR</name>
<accession>A0A8S9H3G7</accession>
<sequence>MWSPPVAVGFVLNRRRLIICGRLVWPSGAWSHDGTHEIYGDWRRGFRRRCWFSAWSAEGGVVLSHVDLERYFSQPHGGHQLFVRDSVD</sequence>
<gene>
    <name evidence="1" type="ORF">F2Q68_00033683</name>
</gene>
<reference evidence="1" key="1">
    <citation type="submission" date="2019-12" db="EMBL/GenBank/DDBJ databases">
        <title>Genome sequencing and annotation of Brassica cretica.</title>
        <authorList>
            <person name="Studholme D.J."/>
            <person name="Sarris P.F."/>
        </authorList>
    </citation>
    <scope>NUCLEOTIDE SEQUENCE</scope>
    <source>
        <strain evidence="1">PFS-001/15</strain>
        <tissue evidence="1">Leaf</tissue>
    </source>
</reference>
<protein>
    <submittedName>
        <fullName evidence="1">Uncharacterized protein</fullName>
    </submittedName>
</protein>